<dbReference type="GO" id="GO:0019867">
    <property type="term" value="C:outer membrane"/>
    <property type="evidence" value="ECO:0007669"/>
    <property type="project" value="InterPro"/>
</dbReference>
<dbReference type="EMBL" id="DTGZ01000144">
    <property type="protein sequence ID" value="HGV98168.1"/>
    <property type="molecule type" value="Genomic_DNA"/>
</dbReference>
<protein>
    <recommendedName>
        <fullName evidence="5">POTRA domain-containing protein</fullName>
    </recommendedName>
</protein>
<dbReference type="AlphaFoldDB" id="A0A7C4TCC6"/>
<evidence type="ECO:0000313" key="6">
    <source>
        <dbReference type="EMBL" id="HGV98168.1"/>
    </source>
</evidence>
<dbReference type="PANTHER" id="PTHR12815">
    <property type="entry name" value="SORTING AND ASSEMBLY MACHINERY SAMM50 PROTEIN FAMILY MEMBER"/>
    <property type="match status" value="1"/>
</dbReference>
<dbReference type="Gene3D" id="3.10.20.310">
    <property type="entry name" value="membrane protein fhac"/>
    <property type="match status" value="3"/>
</dbReference>
<proteinExistence type="predicted"/>
<evidence type="ECO:0000256" key="4">
    <source>
        <dbReference type="ARBA" id="ARBA00023136"/>
    </source>
</evidence>
<feature type="domain" description="POTRA" evidence="5">
    <location>
        <begin position="165"/>
        <end position="237"/>
    </location>
</feature>
<dbReference type="InterPro" id="IPR010827">
    <property type="entry name" value="BamA/TamA_POTRA"/>
</dbReference>
<evidence type="ECO:0000259" key="5">
    <source>
        <dbReference type="PROSITE" id="PS51779"/>
    </source>
</evidence>
<dbReference type="InterPro" id="IPR034746">
    <property type="entry name" value="POTRA"/>
</dbReference>
<feature type="domain" description="POTRA" evidence="5">
    <location>
        <begin position="12"/>
        <end position="88"/>
    </location>
</feature>
<dbReference type="PROSITE" id="PS51779">
    <property type="entry name" value="POTRA"/>
    <property type="match status" value="2"/>
</dbReference>
<comment type="subcellular location">
    <subcellularLocation>
        <location evidence="1">Membrane</location>
    </subcellularLocation>
</comment>
<organism evidence="6">
    <name type="scientific">candidate division WOR-3 bacterium</name>
    <dbReference type="NCBI Taxonomy" id="2052148"/>
    <lineage>
        <taxon>Bacteria</taxon>
        <taxon>Bacteria division WOR-3</taxon>
    </lineage>
</organism>
<sequence length="555" mass="64689">MTSFLIFILLSEPISKITFIGNHAIPNREIRQSILSRVKGEYNEIIVNQDVNRIARIYYNKGFFKTEIQSEVKKREEGVEVIFNIIEGVRPRIKEIRIEDSLKKPAEKIFVIKPNDYFLQERIKESRDKLESFYKEQGYAFAEVTFSLVPDSGYLIFSIKRGEVFYIKDILVKGLKVTNPLVVHREIELKRGERYNQKKVLNSQRRIYSLGFYSAVGVEIVRVSSDSLNLIFSVKELKTRLLNFGAGVSLPIGFLLSFGLEELNLFNLGQRFRIEPSFKIDIKGDWEAKFETRYILPYITPLKLNFSILPFYWYEKSSEFIRKTRGAEFRFSRVYSENIQANISNKYKFVDYESETILPDTIKGVTNSVKFQTMVDYRDEFFNPKRGLYFIPTFEYAGGILGGENNFFRIEIEEKTFFQILEKIVFAQRTKAGVIFQTDGLSIDEEYYLGGQYTLRGYNEKSVGPDSIGDEHYGKILFNSNFEMRTGIFKNWGLVSFLDLGYVDNKIDLSRTEFLKWSLGLGLRYNTPIGPIRCDFGLPMTEEGYGIYFGLYHIF</sequence>
<keyword evidence="2" id="KW-1134">Transmembrane beta strand</keyword>
<accession>A0A7C4TCC6</accession>
<gene>
    <name evidence="6" type="ORF">ENV60_07725</name>
</gene>
<dbReference type="InterPro" id="IPR039910">
    <property type="entry name" value="D15-like"/>
</dbReference>
<keyword evidence="4" id="KW-0472">Membrane</keyword>
<evidence type="ECO:0000256" key="3">
    <source>
        <dbReference type="ARBA" id="ARBA00022692"/>
    </source>
</evidence>
<dbReference type="InterPro" id="IPR000184">
    <property type="entry name" value="Bac_surfAg_D15"/>
</dbReference>
<name>A0A7C4TCC6_UNCW3</name>
<evidence type="ECO:0000256" key="1">
    <source>
        <dbReference type="ARBA" id="ARBA00004370"/>
    </source>
</evidence>
<dbReference type="Pfam" id="PF07244">
    <property type="entry name" value="POTRA"/>
    <property type="match status" value="3"/>
</dbReference>
<keyword evidence="3" id="KW-0812">Transmembrane</keyword>
<dbReference type="Gene3D" id="2.40.160.50">
    <property type="entry name" value="membrane protein fhac: a member of the omp85/tpsb transporter family"/>
    <property type="match status" value="1"/>
</dbReference>
<reference evidence="6" key="1">
    <citation type="journal article" date="2020" name="mSystems">
        <title>Genome- and Community-Level Interaction Insights into Carbon Utilization and Element Cycling Functions of Hydrothermarchaeota in Hydrothermal Sediment.</title>
        <authorList>
            <person name="Zhou Z."/>
            <person name="Liu Y."/>
            <person name="Xu W."/>
            <person name="Pan J."/>
            <person name="Luo Z.H."/>
            <person name="Li M."/>
        </authorList>
    </citation>
    <scope>NUCLEOTIDE SEQUENCE [LARGE SCALE GENOMIC DNA]</scope>
    <source>
        <strain evidence="6">SpSt-774</strain>
    </source>
</reference>
<dbReference type="Pfam" id="PF01103">
    <property type="entry name" value="Omp85"/>
    <property type="match status" value="1"/>
</dbReference>
<dbReference type="PANTHER" id="PTHR12815:SF18">
    <property type="entry name" value="SORTING AND ASSEMBLY MACHINERY COMPONENT 50 HOMOLOG"/>
    <property type="match status" value="1"/>
</dbReference>
<evidence type="ECO:0000256" key="2">
    <source>
        <dbReference type="ARBA" id="ARBA00022452"/>
    </source>
</evidence>
<comment type="caution">
    <text evidence="6">The sequence shown here is derived from an EMBL/GenBank/DDBJ whole genome shotgun (WGS) entry which is preliminary data.</text>
</comment>